<dbReference type="AlphaFoldDB" id="A0A5C5VR19"/>
<name>A0A5C5VR19_9BACT</name>
<evidence type="ECO:0000313" key="3">
    <source>
        <dbReference type="Proteomes" id="UP000318995"/>
    </source>
</evidence>
<dbReference type="PANTHER" id="PTHR38339:SF1">
    <property type="entry name" value="TRANSGLUTAMINASE-LIKE DOMAIN-CONTAINING PROTEIN"/>
    <property type="match status" value="1"/>
</dbReference>
<feature type="domain" description="Transglutaminase-like" evidence="1">
    <location>
        <begin position="353"/>
        <end position="414"/>
    </location>
</feature>
<dbReference type="Proteomes" id="UP000318995">
    <property type="component" value="Unassembled WGS sequence"/>
</dbReference>
<organism evidence="2 3">
    <name type="scientific">Botrimarina hoheduenensis</name>
    <dbReference type="NCBI Taxonomy" id="2528000"/>
    <lineage>
        <taxon>Bacteria</taxon>
        <taxon>Pseudomonadati</taxon>
        <taxon>Planctomycetota</taxon>
        <taxon>Planctomycetia</taxon>
        <taxon>Pirellulales</taxon>
        <taxon>Lacipirellulaceae</taxon>
        <taxon>Botrimarina</taxon>
    </lineage>
</organism>
<proteinExistence type="predicted"/>
<protein>
    <submittedName>
        <fullName evidence="2">Transglutaminase-like superfamily protein</fullName>
    </submittedName>
</protein>
<dbReference type="PANTHER" id="PTHR38339">
    <property type="entry name" value="TRANSGLUTAMINASE DOMAIN PROTEIN"/>
    <property type="match status" value="1"/>
</dbReference>
<dbReference type="Pfam" id="PF01841">
    <property type="entry name" value="Transglut_core"/>
    <property type="match status" value="1"/>
</dbReference>
<dbReference type="SMART" id="SM00460">
    <property type="entry name" value="TGc"/>
    <property type="match status" value="1"/>
</dbReference>
<evidence type="ECO:0000313" key="2">
    <source>
        <dbReference type="EMBL" id="TWT40119.1"/>
    </source>
</evidence>
<dbReference type="SUPFAM" id="SSF54001">
    <property type="entry name" value="Cysteine proteinases"/>
    <property type="match status" value="1"/>
</dbReference>
<dbReference type="EMBL" id="SJPH01000014">
    <property type="protein sequence ID" value="TWT40119.1"/>
    <property type="molecule type" value="Genomic_DNA"/>
</dbReference>
<dbReference type="InterPro" id="IPR038765">
    <property type="entry name" value="Papain-like_cys_pep_sf"/>
</dbReference>
<dbReference type="InterPro" id="IPR002931">
    <property type="entry name" value="Transglutaminase-like"/>
</dbReference>
<dbReference type="OrthoDB" id="9804872at2"/>
<comment type="caution">
    <text evidence="2">The sequence shown here is derived from an EMBL/GenBank/DDBJ whole genome shotgun (WGS) entry which is preliminary data.</text>
</comment>
<dbReference type="Gene3D" id="3.10.620.30">
    <property type="match status" value="1"/>
</dbReference>
<evidence type="ECO:0000259" key="1">
    <source>
        <dbReference type="SMART" id="SM00460"/>
    </source>
</evidence>
<sequence>MIRTLLASCMLSSKHIFGVLVWCCLVPASCGDTPSEIDRLVAQGEYSRAEAILRSQIPDPDRPAVDGPSVQLEILRRIRRDFALTGVEVLDQLRKFLPGVTRGDVRKWTMTGHLMHRTIDGETRYFRKAATNLFLLDSDAKARRDAEMHRTGRREIETYPLVGLLREILEDSDGTPGSLACRVRHRVTYSLCIKPECSRVLPGAVVRAWLPYPQEYRQQSDVVLLCSKPDSVVIAPSAVPHRTAYFESVVGEDSTPPTFLLQYEFTSSPYCPLLTSDRVEPYDSTSPLYLEYTAERPPHIFFSREVRQLARQIVGDESNPLEKTRLIFRWVSENVPWVGEMEYSIIPSLSAKGLAARCGDCGVQGMAFITLCRAVGVPARWQSGFGTKPGEEGMHDWAEFYIEPWGWLPADVSYGVQASDDPRIRDFFCGGIDPYRLIVNMDYARPLTPPKASFRSEPNDFQRGEVEIDGHNLYFDDWTYTLSVQTERIR</sequence>
<gene>
    <name evidence="2" type="ORF">Pla111_34480</name>
</gene>
<reference evidence="2 3" key="1">
    <citation type="submission" date="2019-02" db="EMBL/GenBank/DDBJ databases">
        <title>Deep-cultivation of Planctomycetes and their phenomic and genomic characterization uncovers novel biology.</title>
        <authorList>
            <person name="Wiegand S."/>
            <person name="Jogler M."/>
            <person name="Boedeker C."/>
            <person name="Pinto D."/>
            <person name="Vollmers J."/>
            <person name="Rivas-Marin E."/>
            <person name="Kohn T."/>
            <person name="Peeters S.H."/>
            <person name="Heuer A."/>
            <person name="Rast P."/>
            <person name="Oberbeckmann S."/>
            <person name="Bunk B."/>
            <person name="Jeske O."/>
            <person name="Meyerdierks A."/>
            <person name="Storesund J.E."/>
            <person name="Kallscheuer N."/>
            <person name="Luecker S."/>
            <person name="Lage O.M."/>
            <person name="Pohl T."/>
            <person name="Merkel B.J."/>
            <person name="Hornburger P."/>
            <person name="Mueller R.-W."/>
            <person name="Bruemmer F."/>
            <person name="Labrenz M."/>
            <person name="Spormann A.M."/>
            <person name="Op Den Camp H."/>
            <person name="Overmann J."/>
            <person name="Amann R."/>
            <person name="Jetten M.S.M."/>
            <person name="Mascher T."/>
            <person name="Medema M.H."/>
            <person name="Devos D.P."/>
            <person name="Kaster A.-K."/>
            <person name="Ovreas L."/>
            <person name="Rohde M."/>
            <person name="Galperin M.Y."/>
            <person name="Jogler C."/>
        </authorList>
    </citation>
    <scope>NUCLEOTIDE SEQUENCE [LARGE SCALE GENOMIC DNA]</scope>
    <source>
        <strain evidence="2 3">Pla111</strain>
    </source>
</reference>
<accession>A0A5C5VR19</accession>
<keyword evidence="3" id="KW-1185">Reference proteome</keyword>